<accession>A0A2V3PTI5</accession>
<dbReference type="Proteomes" id="UP000247973">
    <property type="component" value="Unassembled WGS sequence"/>
</dbReference>
<keyword evidence="2" id="KW-1185">Reference proteome</keyword>
<name>A0A2V3PTI5_9BACT</name>
<dbReference type="AlphaFoldDB" id="A0A2V3PTI5"/>
<organism evidence="1 2">
    <name type="scientific">Dysgonomonas alginatilytica</name>
    <dbReference type="NCBI Taxonomy" id="1605892"/>
    <lineage>
        <taxon>Bacteria</taxon>
        <taxon>Pseudomonadati</taxon>
        <taxon>Bacteroidota</taxon>
        <taxon>Bacteroidia</taxon>
        <taxon>Bacteroidales</taxon>
        <taxon>Dysgonomonadaceae</taxon>
        <taxon>Dysgonomonas</taxon>
    </lineage>
</organism>
<sequence length="103" mass="11760">MKNTDERTSVTIELNNQLEIVQIDHDYKFQCSDKQAASVIGCCFYIEGKGYLAYENDNTPYTPRGGYDALKSILNDGGFLHYEGIKFINPIHERGVQRITCFD</sequence>
<gene>
    <name evidence="1" type="ORF">CLV62_104102</name>
</gene>
<dbReference type="OrthoDB" id="1098403at2"/>
<protein>
    <submittedName>
        <fullName evidence="1">Uncharacterized protein</fullName>
    </submittedName>
</protein>
<proteinExistence type="predicted"/>
<evidence type="ECO:0000313" key="2">
    <source>
        <dbReference type="Proteomes" id="UP000247973"/>
    </source>
</evidence>
<dbReference type="RefSeq" id="WP_110309797.1">
    <property type="nucleotide sequence ID" value="NZ_QICL01000004.1"/>
</dbReference>
<reference evidence="1 2" key="1">
    <citation type="submission" date="2018-03" db="EMBL/GenBank/DDBJ databases">
        <title>Genomic Encyclopedia of Archaeal and Bacterial Type Strains, Phase II (KMG-II): from individual species to whole genera.</title>
        <authorList>
            <person name="Goeker M."/>
        </authorList>
    </citation>
    <scope>NUCLEOTIDE SEQUENCE [LARGE SCALE GENOMIC DNA]</scope>
    <source>
        <strain evidence="1 2">DSM 100214</strain>
    </source>
</reference>
<evidence type="ECO:0000313" key="1">
    <source>
        <dbReference type="EMBL" id="PXV66841.1"/>
    </source>
</evidence>
<dbReference type="EMBL" id="QICL01000004">
    <property type="protein sequence ID" value="PXV66841.1"/>
    <property type="molecule type" value="Genomic_DNA"/>
</dbReference>
<comment type="caution">
    <text evidence="1">The sequence shown here is derived from an EMBL/GenBank/DDBJ whole genome shotgun (WGS) entry which is preliminary data.</text>
</comment>